<keyword evidence="22" id="KW-1185">Reference proteome</keyword>
<organism evidence="21 22">
    <name type="scientific">Hanseniaspora valbyensis NRRL Y-1626</name>
    <dbReference type="NCBI Taxonomy" id="766949"/>
    <lineage>
        <taxon>Eukaryota</taxon>
        <taxon>Fungi</taxon>
        <taxon>Dikarya</taxon>
        <taxon>Ascomycota</taxon>
        <taxon>Saccharomycotina</taxon>
        <taxon>Saccharomycetes</taxon>
        <taxon>Saccharomycodales</taxon>
        <taxon>Saccharomycodaceae</taxon>
        <taxon>Hanseniaspora</taxon>
    </lineage>
</organism>
<evidence type="ECO:0000256" key="10">
    <source>
        <dbReference type="ARBA" id="ARBA00022989"/>
    </source>
</evidence>
<dbReference type="GO" id="GO:0006826">
    <property type="term" value="P:iron ion transport"/>
    <property type="evidence" value="ECO:0007669"/>
    <property type="project" value="TreeGrafter"/>
</dbReference>
<feature type="transmembrane region" description="Helical" evidence="16">
    <location>
        <begin position="346"/>
        <end position="364"/>
    </location>
</feature>
<dbReference type="GO" id="GO:0000293">
    <property type="term" value="F:ferric-chelate reductase activity"/>
    <property type="evidence" value="ECO:0007669"/>
    <property type="project" value="UniProtKB-ARBA"/>
</dbReference>
<feature type="transmembrane region" description="Helical" evidence="16">
    <location>
        <begin position="376"/>
        <end position="394"/>
    </location>
</feature>
<evidence type="ECO:0000256" key="4">
    <source>
        <dbReference type="ARBA" id="ARBA00022617"/>
    </source>
</evidence>
<evidence type="ECO:0000256" key="9">
    <source>
        <dbReference type="ARBA" id="ARBA00022982"/>
    </source>
</evidence>
<dbReference type="GO" id="GO:0005886">
    <property type="term" value="C:plasma membrane"/>
    <property type="evidence" value="ECO:0007669"/>
    <property type="project" value="TreeGrafter"/>
</dbReference>
<reference evidence="22" key="1">
    <citation type="journal article" date="2016" name="Proc. Natl. Acad. Sci. U.S.A.">
        <title>Comparative genomics of biotechnologically important yeasts.</title>
        <authorList>
            <person name="Riley R."/>
            <person name="Haridas S."/>
            <person name="Wolfe K.H."/>
            <person name="Lopes M.R."/>
            <person name="Hittinger C.T."/>
            <person name="Goeker M."/>
            <person name="Salamov A.A."/>
            <person name="Wisecaver J.H."/>
            <person name="Long T.M."/>
            <person name="Calvey C.H."/>
            <person name="Aerts A.L."/>
            <person name="Barry K.W."/>
            <person name="Choi C."/>
            <person name="Clum A."/>
            <person name="Coughlan A.Y."/>
            <person name="Deshpande S."/>
            <person name="Douglass A.P."/>
            <person name="Hanson S.J."/>
            <person name="Klenk H.-P."/>
            <person name="LaButti K.M."/>
            <person name="Lapidus A."/>
            <person name="Lindquist E.A."/>
            <person name="Lipzen A.M."/>
            <person name="Meier-Kolthoff J.P."/>
            <person name="Ohm R.A."/>
            <person name="Otillar R.P."/>
            <person name="Pangilinan J.L."/>
            <person name="Peng Y."/>
            <person name="Rokas A."/>
            <person name="Rosa C.A."/>
            <person name="Scheuner C."/>
            <person name="Sibirny A.A."/>
            <person name="Slot J.C."/>
            <person name="Stielow J.B."/>
            <person name="Sun H."/>
            <person name="Kurtzman C.P."/>
            <person name="Blackwell M."/>
            <person name="Grigoriev I.V."/>
            <person name="Jeffries T.W."/>
        </authorList>
    </citation>
    <scope>NUCLEOTIDE SEQUENCE [LARGE SCALE GENOMIC DNA]</scope>
    <source>
        <strain evidence="22">NRRL Y-1626</strain>
    </source>
</reference>
<dbReference type="Pfam" id="PF01794">
    <property type="entry name" value="Ferric_reduct"/>
    <property type="match status" value="1"/>
</dbReference>
<keyword evidence="14 16" id="KW-0472">Membrane</keyword>
<evidence type="ECO:0000259" key="19">
    <source>
        <dbReference type="Pfam" id="PF08022"/>
    </source>
</evidence>
<evidence type="ECO:0000256" key="6">
    <source>
        <dbReference type="ARBA" id="ARBA00022692"/>
    </source>
</evidence>
<comment type="subcellular location">
    <subcellularLocation>
        <location evidence="2">Membrane</location>
        <topology evidence="2">Multi-pass membrane protein</topology>
    </subcellularLocation>
</comment>
<dbReference type="InterPro" id="IPR013112">
    <property type="entry name" value="FAD-bd_8"/>
</dbReference>
<keyword evidence="13" id="KW-0406">Ion transport</keyword>
<evidence type="ECO:0000256" key="13">
    <source>
        <dbReference type="ARBA" id="ARBA00023065"/>
    </source>
</evidence>
<evidence type="ECO:0000256" key="12">
    <source>
        <dbReference type="ARBA" id="ARBA00023004"/>
    </source>
</evidence>
<dbReference type="InterPro" id="IPR039261">
    <property type="entry name" value="FNR_nucleotide-bd"/>
</dbReference>
<keyword evidence="6 16" id="KW-0812">Transmembrane</keyword>
<dbReference type="Pfam" id="PF08030">
    <property type="entry name" value="NAD_binding_6"/>
    <property type="match status" value="1"/>
</dbReference>
<evidence type="ECO:0000256" key="1">
    <source>
        <dbReference type="ARBA" id="ARBA00001974"/>
    </source>
</evidence>
<feature type="domain" description="Ferric reductase NAD binding" evidence="20">
    <location>
        <begin position="544"/>
        <end position="698"/>
    </location>
</feature>
<evidence type="ECO:0000256" key="17">
    <source>
        <dbReference type="SAM" id="SignalP"/>
    </source>
</evidence>
<feature type="transmembrane region" description="Helical" evidence="16">
    <location>
        <begin position="312"/>
        <end position="334"/>
    </location>
</feature>
<comment type="cofactor">
    <cofactor evidence="1">
        <name>FAD</name>
        <dbReference type="ChEBI" id="CHEBI:57692"/>
    </cofactor>
</comment>
<feature type="signal peptide" evidence="17">
    <location>
        <begin position="1"/>
        <end position="20"/>
    </location>
</feature>
<dbReference type="GO" id="GO:0006879">
    <property type="term" value="P:intracellular iron ion homeostasis"/>
    <property type="evidence" value="ECO:0007669"/>
    <property type="project" value="TreeGrafter"/>
</dbReference>
<dbReference type="Pfam" id="PF08022">
    <property type="entry name" value="FAD_binding_8"/>
    <property type="match status" value="1"/>
</dbReference>
<proteinExistence type="predicted"/>
<evidence type="ECO:0008006" key="23">
    <source>
        <dbReference type="Google" id="ProtNLM"/>
    </source>
</evidence>
<evidence type="ECO:0000256" key="5">
    <source>
        <dbReference type="ARBA" id="ARBA00022630"/>
    </source>
</evidence>
<keyword evidence="12" id="KW-0408">Iron</keyword>
<feature type="transmembrane region" description="Helical" evidence="16">
    <location>
        <begin position="273"/>
        <end position="291"/>
    </location>
</feature>
<feature type="transmembrane region" description="Helical" evidence="16">
    <location>
        <begin position="166"/>
        <end position="187"/>
    </location>
</feature>
<dbReference type="SFLD" id="SFLDG01168">
    <property type="entry name" value="Ferric_reductase_subgroup_(FRE"/>
    <property type="match status" value="1"/>
</dbReference>
<protein>
    <recommendedName>
        <fullName evidence="23">FAD-binding FR-type domain-containing protein</fullName>
    </recommendedName>
</protein>
<dbReference type="OrthoDB" id="4494341at2759"/>
<name>A0A1B7THM3_9ASCO</name>
<keyword evidence="11" id="KW-0560">Oxidoreductase</keyword>
<keyword evidence="4" id="KW-0479">Metal-binding</keyword>
<dbReference type="Gene3D" id="3.40.50.80">
    <property type="entry name" value="Nucleotide-binding domain of ferredoxin-NADP reductase (FNR) module"/>
    <property type="match status" value="1"/>
</dbReference>
<feature type="domain" description="Ferric oxidoreductase" evidence="18">
    <location>
        <begin position="276"/>
        <end position="391"/>
    </location>
</feature>
<evidence type="ECO:0000313" key="21">
    <source>
        <dbReference type="EMBL" id="OBA28239.1"/>
    </source>
</evidence>
<dbReference type="EMBL" id="LXPE01000004">
    <property type="protein sequence ID" value="OBA28239.1"/>
    <property type="molecule type" value="Genomic_DNA"/>
</dbReference>
<keyword evidence="8" id="KW-0521">NADP</keyword>
<dbReference type="PANTHER" id="PTHR32361">
    <property type="entry name" value="FERRIC/CUPRIC REDUCTASE TRANSMEMBRANE COMPONENT"/>
    <property type="match status" value="1"/>
</dbReference>
<dbReference type="PANTHER" id="PTHR32361:SF25">
    <property type="entry name" value="FERRIC_CUPRIC REDUCTASE TRANSMEMBRANE COMPONENT 1"/>
    <property type="match status" value="1"/>
</dbReference>
<dbReference type="InterPro" id="IPR013130">
    <property type="entry name" value="Fe3_Rdtase_TM_dom"/>
</dbReference>
<keyword evidence="10 16" id="KW-1133">Transmembrane helix</keyword>
<evidence type="ECO:0000256" key="3">
    <source>
        <dbReference type="ARBA" id="ARBA00022448"/>
    </source>
</evidence>
<evidence type="ECO:0000256" key="11">
    <source>
        <dbReference type="ARBA" id="ARBA00023002"/>
    </source>
</evidence>
<gene>
    <name evidence="21" type="ORF">HANVADRAFT_51568</name>
</gene>
<feature type="chain" id="PRO_5008598749" description="FAD-binding FR-type domain-containing protein" evidence="17">
    <location>
        <begin position="21"/>
        <end position="721"/>
    </location>
</feature>
<feature type="domain" description="FAD-binding 8" evidence="19">
    <location>
        <begin position="450"/>
        <end position="536"/>
    </location>
</feature>
<dbReference type="SUPFAM" id="SSF52343">
    <property type="entry name" value="Ferredoxin reductase-like, C-terminal NADP-linked domain"/>
    <property type="match status" value="1"/>
</dbReference>
<keyword evidence="17" id="KW-0732">Signal</keyword>
<evidence type="ECO:0000256" key="14">
    <source>
        <dbReference type="ARBA" id="ARBA00023136"/>
    </source>
</evidence>
<evidence type="ECO:0000259" key="18">
    <source>
        <dbReference type="Pfam" id="PF01794"/>
    </source>
</evidence>
<dbReference type="SFLD" id="SFLDS00052">
    <property type="entry name" value="Ferric_Reductase_Domain"/>
    <property type="match status" value="1"/>
</dbReference>
<dbReference type="CDD" id="cd06186">
    <property type="entry name" value="NOX_Duox_like_FAD_NADP"/>
    <property type="match status" value="1"/>
</dbReference>
<keyword evidence="7" id="KW-0274">FAD</keyword>
<evidence type="ECO:0000256" key="2">
    <source>
        <dbReference type="ARBA" id="ARBA00004141"/>
    </source>
</evidence>
<feature type="transmembrane region" description="Helical" evidence="16">
    <location>
        <begin position="233"/>
        <end position="253"/>
    </location>
</feature>
<evidence type="ECO:0000256" key="7">
    <source>
        <dbReference type="ARBA" id="ARBA00022827"/>
    </source>
</evidence>
<dbReference type="InterPro" id="IPR051410">
    <property type="entry name" value="Ferric/Cupric_Reductase"/>
</dbReference>
<evidence type="ECO:0000256" key="15">
    <source>
        <dbReference type="SAM" id="MobiDB-lite"/>
    </source>
</evidence>
<evidence type="ECO:0000259" key="20">
    <source>
        <dbReference type="Pfam" id="PF08030"/>
    </source>
</evidence>
<evidence type="ECO:0000313" key="22">
    <source>
        <dbReference type="Proteomes" id="UP000092321"/>
    </source>
</evidence>
<evidence type="ECO:0000256" key="16">
    <source>
        <dbReference type="SAM" id="Phobius"/>
    </source>
</evidence>
<comment type="caution">
    <text evidence="21">The sequence shown here is derived from an EMBL/GenBank/DDBJ whole genome shotgun (WGS) entry which is preliminary data.</text>
</comment>
<keyword evidence="5" id="KW-0285">Flavoprotein</keyword>
<dbReference type="GO" id="GO:0015677">
    <property type="term" value="P:copper ion import"/>
    <property type="evidence" value="ECO:0007669"/>
    <property type="project" value="TreeGrafter"/>
</dbReference>
<keyword evidence="9" id="KW-0249">Electron transport</keyword>
<keyword evidence="3" id="KW-0813">Transport</keyword>
<dbReference type="InterPro" id="IPR013121">
    <property type="entry name" value="Fe_red_NAD-bd_6"/>
</dbReference>
<feature type="region of interest" description="Disordered" evidence="15">
    <location>
        <begin position="623"/>
        <end position="645"/>
    </location>
</feature>
<dbReference type="Proteomes" id="UP000092321">
    <property type="component" value="Unassembled WGS sequence"/>
</dbReference>
<dbReference type="AlphaFoldDB" id="A0A1B7THM3"/>
<keyword evidence="4" id="KW-0349">Heme</keyword>
<evidence type="ECO:0000256" key="8">
    <source>
        <dbReference type="ARBA" id="ARBA00022857"/>
    </source>
</evidence>
<sequence length="721" mass="82813">MKFLSAVFLTIACLFTISEGLINEAWIREDRVSNAYGCKYAVTSKALYCSYDTTKTYKCQCKDVVAQGAFVYCGVEVTKNKTGALENFLDVYNEECAAFNKSFTLSGLEKIYNNVTKYIKTKKEYGSYTLKTDILRTPIKYNETIFEYASVSYYRRYQNESRGIEFGFAQIGYWFFVAFVGALYQIFTRLFPSINKNATVQKIFNGVWVKTYKQPVKIFGFDLGLIPNRLESLVLAGSAIIFIVGAVWGYRYHPNDIVFPARYVQLATYVSSRISYMALFSIYLTFLFAGRNNFFLWATGWNFSGFLLYHRFVARVTVLFSFAHGILYVCISISKGVFVSRNHKPYYIWGSLALSCCMFMAAFGNYNIRKKIYDTFLALHIFLAVFFLIGVWVHLTVYDIQYYCYATVGIWSLDRVLRASRMYLLFGGFRKNKITIIKHGAELDPEDIYLRIDIDNYNKSLFRVKDGNFAFVYILHPRGFWQSHPFTIIKMKESSDFAVVIKVKKGLTKQIFDTINKSGQTSKYYRVCVEGPYGITKDYKVSQFENLSVITVGTGLSGPLCYLNHHRTSQVNEKNGIHNVLHWGVRSMGVVEAYKKELTQLVSQGNVKINIYCNRMKNYTPRQDSNNIASSESVSEEKSENAVSSSNNSITESIFNIENIELISDYMSVEQIINSEMESTSSLIFMTCGLPAICDESRYHFLKALNTKKGDYHFIDDSQIW</sequence>
<accession>A0A1B7THM3</accession>